<reference evidence="1 2" key="1">
    <citation type="submission" date="2015-12" db="EMBL/GenBank/DDBJ databases">
        <title>Draft genome sequence of Moniliophthora roreri, the causal agent of frosty pod rot of cacao.</title>
        <authorList>
            <person name="Aime M.C."/>
            <person name="Diaz-Valderrama J.R."/>
            <person name="Kijpornyongpan T."/>
            <person name="Phillips-Mora W."/>
        </authorList>
    </citation>
    <scope>NUCLEOTIDE SEQUENCE [LARGE SCALE GENOMIC DNA]</scope>
    <source>
        <strain evidence="1 2">MCA 2952</strain>
    </source>
</reference>
<protein>
    <submittedName>
        <fullName evidence="1">Uncharacterized protein</fullName>
    </submittedName>
</protein>
<evidence type="ECO:0000313" key="1">
    <source>
        <dbReference type="EMBL" id="KTB35123.1"/>
    </source>
</evidence>
<sequence>MKRLFRELLSSASNLKTIIFTSDYNLSSRRAIGELIGLSKHAPTLVHLVLELDLNNGAGNNLSGILPFIRPSPTLELLSIQDLAYLRGDSNYQLIAAFARNSPALKSIHFLDTVELEHDIHGTDSDWYHPESETIPGSRYSYAEDKLPRKGSTPWEVTQDKFHEIAERIPRVDTRRMLRPVFGYQFN</sequence>
<evidence type="ECO:0000313" key="2">
    <source>
        <dbReference type="Proteomes" id="UP000054988"/>
    </source>
</evidence>
<organism evidence="1 2">
    <name type="scientific">Moniliophthora roreri</name>
    <name type="common">Frosty pod rot fungus</name>
    <name type="synonym">Monilia roreri</name>
    <dbReference type="NCBI Taxonomy" id="221103"/>
    <lineage>
        <taxon>Eukaryota</taxon>
        <taxon>Fungi</taxon>
        <taxon>Dikarya</taxon>
        <taxon>Basidiomycota</taxon>
        <taxon>Agaricomycotina</taxon>
        <taxon>Agaricomycetes</taxon>
        <taxon>Agaricomycetidae</taxon>
        <taxon>Agaricales</taxon>
        <taxon>Marasmiineae</taxon>
        <taxon>Marasmiaceae</taxon>
        <taxon>Moniliophthora</taxon>
    </lineage>
</organism>
<accession>A0A0W0FFR4</accession>
<name>A0A0W0FFR4_MONRR</name>
<dbReference type="EMBL" id="LATX01002015">
    <property type="protein sequence ID" value="KTB35123.1"/>
    <property type="molecule type" value="Genomic_DNA"/>
</dbReference>
<comment type="caution">
    <text evidence="1">The sequence shown here is derived from an EMBL/GenBank/DDBJ whole genome shotgun (WGS) entry which is preliminary data.</text>
</comment>
<gene>
    <name evidence="1" type="ORF">WG66_12287</name>
</gene>
<dbReference type="AlphaFoldDB" id="A0A0W0FFR4"/>
<proteinExistence type="predicted"/>
<dbReference type="Proteomes" id="UP000054988">
    <property type="component" value="Unassembled WGS sequence"/>
</dbReference>